<feature type="coiled-coil region" evidence="1">
    <location>
        <begin position="283"/>
        <end position="334"/>
    </location>
</feature>
<evidence type="ECO:0000313" key="4">
    <source>
        <dbReference type="Proteomes" id="UP000009168"/>
    </source>
</evidence>
<reference evidence="4" key="1">
    <citation type="journal article" date="2006" name="PLoS Biol.">
        <title>Macronuclear genome sequence of the ciliate Tetrahymena thermophila, a model eukaryote.</title>
        <authorList>
            <person name="Eisen J.A."/>
            <person name="Coyne R.S."/>
            <person name="Wu M."/>
            <person name="Wu D."/>
            <person name="Thiagarajan M."/>
            <person name="Wortman J.R."/>
            <person name="Badger J.H."/>
            <person name="Ren Q."/>
            <person name="Amedeo P."/>
            <person name="Jones K.M."/>
            <person name="Tallon L.J."/>
            <person name="Delcher A.L."/>
            <person name="Salzberg S.L."/>
            <person name="Silva J.C."/>
            <person name="Haas B.J."/>
            <person name="Majoros W.H."/>
            <person name="Farzad M."/>
            <person name="Carlton J.M."/>
            <person name="Smith R.K. Jr."/>
            <person name="Garg J."/>
            <person name="Pearlman R.E."/>
            <person name="Karrer K.M."/>
            <person name="Sun L."/>
            <person name="Manning G."/>
            <person name="Elde N.C."/>
            <person name="Turkewitz A.P."/>
            <person name="Asai D.J."/>
            <person name="Wilkes D.E."/>
            <person name="Wang Y."/>
            <person name="Cai H."/>
            <person name="Collins K."/>
            <person name="Stewart B.A."/>
            <person name="Lee S.R."/>
            <person name="Wilamowska K."/>
            <person name="Weinberg Z."/>
            <person name="Ruzzo W.L."/>
            <person name="Wloga D."/>
            <person name="Gaertig J."/>
            <person name="Frankel J."/>
            <person name="Tsao C.-C."/>
            <person name="Gorovsky M.A."/>
            <person name="Keeling P.J."/>
            <person name="Waller R.F."/>
            <person name="Patron N.J."/>
            <person name="Cherry J.M."/>
            <person name="Stover N.A."/>
            <person name="Krieger C.J."/>
            <person name="del Toro C."/>
            <person name="Ryder H.F."/>
            <person name="Williamson S.C."/>
            <person name="Barbeau R.A."/>
            <person name="Hamilton E.P."/>
            <person name="Orias E."/>
        </authorList>
    </citation>
    <scope>NUCLEOTIDE SEQUENCE [LARGE SCALE GENOMIC DNA]</scope>
    <source>
        <strain evidence="4">SB210</strain>
    </source>
</reference>
<dbReference type="GeneID" id="7827879"/>
<protein>
    <submittedName>
        <fullName evidence="3">Uncharacterized protein</fullName>
    </submittedName>
</protein>
<evidence type="ECO:0000256" key="2">
    <source>
        <dbReference type="SAM" id="MobiDB-lite"/>
    </source>
</evidence>
<evidence type="ECO:0000256" key="1">
    <source>
        <dbReference type="SAM" id="Coils"/>
    </source>
</evidence>
<dbReference type="HOGENOM" id="CLU_328880_0_0_1"/>
<feature type="region of interest" description="Disordered" evidence="2">
    <location>
        <begin position="666"/>
        <end position="686"/>
    </location>
</feature>
<dbReference type="EMBL" id="GG662821">
    <property type="protein sequence ID" value="EAR89402.1"/>
    <property type="molecule type" value="Genomic_DNA"/>
</dbReference>
<evidence type="ECO:0000313" key="3">
    <source>
        <dbReference type="EMBL" id="EAR89402.1"/>
    </source>
</evidence>
<proteinExistence type="predicted"/>
<sequence>MSSNAKQDKLFVSFQVFNKTKQSLFITPECLEGTVTVIDINQQLKNFINMSNQKQKNIKSKFVNNHDYHYDDEAKNTAISTKSQQKLFKIQTSFQRRCQIKAIPYKSQSVTSNNINTIKVLSKVYDSHSQDFDKICTYYALVKPDYNQNNKKDSKQQQLGQLFYDNPNKQLHSDSINSQIQLKPSAAHLVSNNLAPINQELTQHKKSEIQSNQNKADNKIIFLSKEQETNKNLDYNYIKQEQICKPNKLKAINSKTQTLIEKSIHSNNKYRDQQSYLANSQKQKNFNQRINQQNQEKQQKKRKFQWRDPLNLNNDEIQDQVQKQLKNKQIEENELISMDNQNEEYVSPSLSEQQKHYSINQFVAKNNQSKSSQCYQHTDQNIQKNQNFNQSSTKIEQNVRKKIKQSKQPELNFCTNNNNYKNISKLNEYFQELQMLTSENNFIDNSQSLLNKCIYLTENSYVHLIIQNLMTDFQTVSNIIEPNYKINFQQNEGMNQEKETIQQTPDLDSQRKVRTLTCFSRSSATTQHINVLALASALSISNAQENSASQEIIKLENNQINQNTNNSLTEQANLKTQQEIDGTIQNYQLLNQKKLHLEEIPDIFQNTNENPTKLKQHQQEQCAGSFNITQKYDKNYMYKCKSFFKLKNLTQQQQMQFRFSQYKKRSASVSSPKPLNLNQKESPPDQSFKNICESQENQMVDKNLHKFGKYHNFNKLFMYNILNMFQPNNLANMNVPEQISKELQLLISKIKSSAKNNYKVEGKYAFDYFSHAHYNILFFKLNSKNIVILSQNEEYLNLYKECFNINLKESISSITITYINLIKLYCYQIFMQCIREEEIQIDTSLSQENLKNQYTLKVIRGIKKLSNGIIIKRF</sequence>
<feature type="compositionally biased region" description="Polar residues" evidence="2">
    <location>
        <begin position="667"/>
        <end position="686"/>
    </location>
</feature>
<dbReference type="Proteomes" id="UP000009168">
    <property type="component" value="Unassembled WGS sequence"/>
</dbReference>
<dbReference type="KEGG" id="tet:TTHERM_00375190"/>
<organism evidence="3 4">
    <name type="scientific">Tetrahymena thermophila (strain SB210)</name>
    <dbReference type="NCBI Taxonomy" id="312017"/>
    <lineage>
        <taxon>Eukaryota</taxon>
        <taxon>Sar</taxon>
        <taxon>Alveolata</taxon>
        <taxon>Ciliophora</taxon>
        <taxon>Intramacronucleata</taxon>
        <taxon>Oligohymenophorea</taxon>
        <taxon>Hymenostomatida</taxon>
        <taxon>Tetrahymenina</taxon>
        <taxon>Tetrahymenidae</taxon>
        <taxon>Tetrahymena</taxon>
    </lineage>
</organism>
<dbReference type="RefSeq" id="XP_001009647.1">
    <property type="nucleotide sequence ID" value="XM_001009647.1"/>
</dbReference>
<dbReference type="InParanoid" id="I7M754"/>
<gene>
    <name evidence="3" type="ORF">TTHERM_00375190</name>
</gene>
<dbReference type="AlphaFoldDB" id="I7M754"/>
<keyword evidence="4" id="KW-1185">Reference proteome</keyword>
<name>I7M754_TETTS</name>
<keyword evidence="1" id="KW-0175">Coiled coil</keyword>
<accession>I7M754</accession>